<feature type="non-terminal residue" evidence="2">
    <location>
        <position position="1"/>
    </location>
</feature>
<organism evidence="2 3">
    <name type="scientific">Pristionchus fissidentatus</name>
    <dbReference type="NCBI Taxonomy" id="1538716"/>
    <lineage>
        <taxon>Eukaryota</taxon>
        <taxon>Metazoa</taxon>
        <taxon>Ecdysozoa</taxon>
        <taxon>Nematoda</taxon>
        <taxon>Chromadorea</taxon>
        <taxon>Rhabditida</taxon>
        <taxon>Rhabditina</taxon>
        <taxon>Diplogasteromorpha</taxon>
        <taxon>Diplogasteroidea</taxon>
        <taxon>Neodiplogasteridae</taxon>
        <taxon>Pristionchus</taxon>
    </lineage>
</organism>
<accession>A0AAV5VG37</accession>
<dbReference type="EMBL" id="BTSY01000003">
    <property type="protein sequence ID" value="GMT17218.1"/>
    <property type="molecule type" value="Genomic_DNA"/>
</dbReference>
<feature type="compositionally biased region" description="Polar residues" evidence="1">
    <location>
        <begin position="116"/>
        <end position="135"/>
    </location>
</feature>
<evidence type="ECO:0000256" key="1">
    <source>
        <dbReference type="SAM" id="MobiDB-lite"/>
    </source>
</evidence>
<dbReference type="Proteomes" id="UP001432322">
    <property type="component" value="Unassembled WGS sequence"/>
</dbReference>
<gene>
    <name evidence="2" type="ORF">PFISCL1PPCAC_8515</name>
</gene>
<proteinExistence type="predicted"/>
<reference evidence="2" key="1">
    <citation type="submission" date="2023-10" db="EMBL/GenBank/DDBJ databases">
        <title>Genome assembly of Pristionchus species.</title>
        <authorList>
            <person name="Yoshida K."/>
            <person name="Sommer R.J."/>
        </authorList>
    </citation>
    <scope>NUCLEOTIDE SEQUENCE</scope>
    <source>
        <strain evidence="2">RS5133</strain>
    </source>
</reference>
<evidence type="ECO:0000313" key="2">
    <source>
        <dbReference type="EMBL" id="GMT17218.1"/>
    </source>
</evidence>
<name>A0AAV5VG37_9BILA</name>
<sequence length="135" mass="14808">PRALSQNVPETTSGCPAQVDASSLHYFASNHSENIRGFSIPPTTVELVSQFGIAAPTKYLYATPDLSLKRELDMVPIVFGRVEEENEEDDIENLPENEANLADNSAIAEQMDTVRDPSTCNKRKSSLITENTPAK</sequence>
<protein>
    <submittedName>
        <fullName evidence="2">Uncharacterized protein</fullName>
    </submittedName>
</protein>
<evidence type="ECO:0000313" key="3">
    <source>
        <dbReference type="Proteomes" id="UP001432322"/>
    </source>
</evidence>
<feature type="region of interest" description="Disordered" evidence="1">
    <location>
        <begin position="109"/>
        <end position="135"/>
    </location>
</feature>
<keyword evidence="3" id="KW-1185">Reference proteome</keyword>
<comment type="caution">
    <text evidence="2">The sequence shown here is derived from an EMBL/GenBank/DDBJ whole genome shotgun (WGS) entry which is preliminary data.</text>
</comment>
<feature type="non-terminal residue" evidence="2">
    <location>
        <position position="135"/>
    </location>
</feature>
<dbReference type="AlphaFoldDB" id="A0AAV5VG37"/>